<evidence type="ECO:0000313" key="1">
    <source>
        <dbReference type="EMBL" id="CAI9297817.1"/>
    </source>
</evidence>
<name>A0AA35ZUA9_LACSI</name>
<protein>
    <submittedName>
        <fullName evidence="1">Uncharacterized protein</fullName>
    </submittedName>
</protein>
<dbReference type="EMBL" id="OX465084">
    <property type="protein sequence ID" value="CAI9297817.1"/>
    <property type="molecule type" value="Genomic_DNA"/>
</dbReference>
<reference evidence="1" key="1">
    <citation type="submission" date="2023-04" db="EMBL/GenBank/DDBJ databases">
        <authorList>
            <person name="Vijverberg K."/>
            <person name="Xiong W."/>
            <person name="Schranz E."/>
        </authorList>
    </citation>
    <scope>NUCLEOTIDE SEQUENCE</scope>
</reference>
<gene>
    <name evidence="1" type="ORF">LSALG_LOCUS36605</name>
</gene>
<dbReference type="Proteomes" id="UP001177003">
    <property type="component" value="Chromosome 8"/>
</dbReference>
<keyword evidence="2" id="KW-1185">Reference proteome</keyword>
<sequence>MHNLSEEQKSYISSIGLGHLLNMKLDGCASIMGHYTVRNFDSDRMVLNLHHGDILINWELIHELVGLPLGNVAIKSMVYRQVTDDAITVWKKQFDDEDNIRPMAVQQAIMQTTRANLLFKVNIFFLLCNTLGQSMSMGTCDLSMLSKVTKDLDLSDIDWCGYVFDCLKDTNSAWNPNNKKRFYIGPIIFLLLLYVESVRCDYVKIVRGRPAIYFWNVDKLCERERVECRTIGLGMGELQEPFQVINESAGSGNVVQENVHVLSYYIQ</sequence>
<dbReference type="AlphaFoldDB" id="A0AA35ZUA9"/>
<accession>A0AA35ZUA9</accession>
<dbReference type="PANTHER" id="PTHR34835">
    <property type="entry name" value="OS07G0283600 PROTEIN-RELATED"/>
    <property type="match status" value="1"/>
</dbReference>
<evidence type="ECO:0000313" key="2">
    <source>
        <dbReference type="Proteomes" id="UP001177003"/>
    </source>
</evidence>
<dbReference type="PANTHER" id="PTHR34835:SF90">
    <property type="entry name" value="AMINOTRANSFERASE-LIKE PLANT MOBILE DOMAIN-CONTAINING PROTEIN"/>
    <property type="match status" value="1"/>
</dbReference>
<organism evidence="1 2">
    <name type="scientific">Lactuca saligna</name>
    <name type="common">Willowleaf lettuce</name>
    <dbReference type="NCBI Taxonomy" id="75948"/>
    <lineage>
        <taxon>Eukaryota</taxon>
        <taxon>Viridiplantae</taxon>
        <taxon>Streptophyta</taxon>
        <taxon>Embryophyta</taxon>
        <taxon>Tracheophyta</taxon>
        <taxon>Spermatophyta</taxon>
        <taxon>Magnoliopsida</taxon>
        <taxon>eudicotyledons</taxon>
        <taxon>Gunneridae</taxon>
        <taxon>Pentapetalae</taxon>
        <taxon>asterids</taxon>
        <taxon>campanulids</taxon>
        <taxon>Asterales</taxon>
        <taxon>Asteraceae</taxon>
        <taxon>Cichorioideae</taxon>
        <taxon>Cichorieae</taxon>
        <taxon>Lactucinae</taxon>
        <taxon>Lactuca</taxon>
    </lineage>
</organism>
<proteinExistence type="predicted"/>